<keyword evidence="3" id="KW-1185">Reference proteome</keyword>
<dbReference type="AlphaFoldDB" id="A0A4D9D4H0"/>
<reference evidence="2 3" key="1">
    <citation type="submission" date="2019-01" db="EMBL/GenBank/DDBJ databases">
        <title>Nuclear Genome Assembly of the Microalgal Biofuel strain Nannochloropsis salina CCMP1776.</title>
        <authorList>
            <person name="Hovde B."/>
        </authorList>
    </citation>
    <scope>NUCLEOTIDE SEQUENCE [LARGE SCALE GENOMIC DNA]</scope>
    <source>
        <strain evidence="2 3">CCMP1776</strain>
    </source>
</reference>
<dbReference type="InterPro" id="IPR016095">
    <property type="entry name" value="Ribosomal_uL1_3-a/b-sand"/>
</dbReference>
<accession>A0A4D9D4H0</accession>
<feature type="compositionally biased region" description="Basic residues" evidence="1">
    <location>
        <begin position="502"/>
        <end position="511"/>
    </location>
</feature>
<feature type="compositionally biased region" description="Polar residues" evidence="1">
    <location>
        <begin position="17"/>
        <end position="34"/>
    </location>
</feature>
<feature type="compositionally biased region" description="Basic and acidic residues" evidence="1">
    <location>
        <begin position="35"/>
        <end position="44"/>
    </location>
</feature>
<dbReference type="Pfam" id="PF00687">
    <property type="entry name" value="Ribosomal_L1"/>
    <property type="match status" value="1"/>
</dbReference>
<gene>
    <name evidence="2" type="ORF">NSK_002285</name>
</gene>
<dbReference type="OrthoDB" id="10251727at2759"/>
<comment type="caution">
    <text evidence="2">The sequence shown here is derived from an EMBL/GenBank/DDBJ whole genome shotgun (WGS) entry which is preliminary data.</text>
</comment>
<feature type="region of interest" description="Disordered" evidence="1">
    <location>
        <begin position="466"/>
        <end position="511"/>
    </location>
</feature>
<sequence>MAVISNKLGGSKRKVTSPPSAITARTNPKKSNTLSKRDEAKTTADKLTLPPSRVDATQATRAVEALLQHNARHQALVASKKSKQDLLASEAGDYILIQIALAKIPERVSPKPVPLSLPHPLHGSGGDDDEDHAVCLIVKESDKSKVQRALNAMKMDGVREVVGLQELRTDYKEFQERRKLRDAFDLFLVDDRILPLLGKALGKTFFSKKKHPVALKLGGLLSSNPQAMATVGKRIIAAQQRTHLYRNHGNCLSVKVAKTSFRPAEAVANVLAGIEAAVEVTPGRWKNVMAISVKTSSSVALPLYQRLPQYLIKKPGALGIGQAEHAQLEGEEPGEEGEEGEGKDALLTVKALENRGKKRGPPVSEAKESSAKKTGHKGSRVAPRTDAAKSSQRGLPVDPKSKRSGGEMKTSVVAKGAIAESGAAKVVGDASRRLNRAGETAAAVKKRARQDEGAAAVALVAARAQTGGKISGGKAEVESLETGPVPRKGKKVVVAEPEGKGKAKKQRKSQI</sequence>
<proteinExistence type="predicted"/>
<name>A0A4D9D4H0_9STRA</name>
<evidence type="ECO:0008006" key="4">
    <source>
        <dbReference type="Google" id="ProtNLM"/>
    </source>
</evidence>
<evidence type="ECO:0000313" key="3">
    <source>
        <dbReference type="Proteomes" id="UP000355283"/>
    </source>
</evidence>
<dbReference type="InterPro" id="IPR023674">
    <property type="entry name" value="Ribosomal_uL1-like"/>
</dbReference>
<dbReference type="EMBL" id="SDOX01000008">
    <property type="protein sequence ID" value="TFJ86631.1"/>
    <property type="molecule type" value="Genomic_DNA"/>
</dbReference>
<dbReference type="InterPro" id="IPR028364">
    <property type="entry name" value="Ribosomal_uL1/biogenesis"/>
</dbReference>
<organism evidence="2 3">
    <name type="scientific">Nannochloropsis salina CCMP1776</name>
    <dbReference type="NCBI Taxonomy" id="1027361"/>
    <lineage>
        <taxon>Eukaryota</taxon>
        <taxon>Sar</taxon>
        <taxon>Stramenopiles</taxon>
        <taxon>Ochrophyta</taxon>
        <taxon>Eustigmatophyceae</taxon>
        <taxon>Eustigmatales</taxon>
        <taxon>Monodopsidaceae</taxon>
        <taxon>Microchloropsis</taxon>
        <taxon>Microchloropsis salina</taxon>
    </lineage>
</organism>
<feature type="region of interest" description="Disordered" evidence="1">
    <location>
        <begin position="1"/>
        <end position="54"/>
    </location>
</feature>
<feature type="region of interest" description="Disordered" evidence="1">
    <location>
        <begin position="353"/>
        <end position="413"/>
    </location>
</feature>
<dbReference type="CDD" id="cd00403">
    <property type="entry name" value="Ribosomal_L1"/>
    <property type="match status" value="1"/>
</dbReference>
<dbReference type="SUPFAM" id="SSF56808">
    <property type="entry name" value="Ribosomal protein L1"/>
    <property type="match status" value="1"/>
</dbReference>
<dbReference type="Gene3D" id="3.40.50.790">
    <property type="match status" value="1"/>
</dbReference>
<evidence type="ECO:0000313" key="2">
    <source>
        <dbReference type="EMBL" id="TFJ86631.1"/>
    </source>
</evidence>
<dbReference type="Proteomes" id="UP000355283">
    <property type="component" value="Unassembled WGS sequence"/>
</dbReference>
<protein>
    <recommendedName>
        <fullName evidence="4">Ribosomal protein L1</fullName>
    </recommendedName>
</protein>
<evidence type="ECO:0000256" key="1">
    <source>
        <dbReference type="SAM" id="MobiDB-lite"/>
    </source>
</evidence>